<feature type="signal peptide" evidence="1">
    <location>
        <begin position="1"/>
        <end position="26"/>
    </location>
</feature>
<dbReference type="PROSITE" id="PS51257">
    <property type="entry name" value="PROKAR_LIPOPROTEIN"/>
    <property type="match status" value="1"/>
</dbReference>
<dbReference type="Pfam" id="PF03886">
    <property type="entry name" value="ABC_trans_aux"/>
    <property type="match status" value="1"/>
</dbReference>
<dbReference type="InterPro" id="IPR005586">
    <property type="entry name" value="ABC_trans_aux"/>
</dbReference>
<evidence type="ECO:0000313" key="4">
    <source>
        <dbReference type="Proteomes" id="UP000887222"/>
    </source>
</evidence>
<dbReference type="SUPFAM" id="SSF159594">
    <property type="entry name" value="XCC0632-like"/>
    <property type="match status" value="1"/>
</dbReference>
<feature type="chain" id="PRO_5045082795" evidence="1">
    <location>
        <begin position="27"/>
        <end position="202"/>
    </location>
</feature>
<reference evidence="3 4" key="1">
    <citation type="journal article" date="2022" name="Int. J. Syst. Evol. Microbiol.">
        <title>Noviherbaspirillum aridicola sp. nov., isolated from an arid soil in Pakistan.</title>
        <authorList>
            <person name="Khan I.U."/>
            <person name="Saqib M."/>
            <person name="Amin A."/>
            <person name="Hussain F."/>
            <person name="Li L."/>
            <person name="Liu Y.H."/>
            <person name="Fang B.Z."/>
            <person name="Ahmed I."/>
            <person name="Li W.J."/>
        </authorList>
    </citation>
    <scope>NUCLEOTIDE SEQUENCE [LARGE SCALE GENOMIC DNA]</scope>
    <source>
        <strain evidence="3 4">NCCP-691</strain>
    </source>
</reference>
<gene>
    <name evidence="3" type="ORF">NCCP691_07560</name>
</gene>
<evidence type="ECO:0000259" key="2">
    <source>
        <dbReference type="Pfam" id="PF03886"/>
    </source>
</evidence>
<organism evidence="3 4">
    <name type="scientific">Noviherbaspirillum aridicola</name>
    <dbReference type="NCBI Taxonomy" id="2849687"/>
    <lineage>
        <taxon>Bacteria</taxon>
        <taxon>Pseudomonadati</taxon>
        <taxon>Pseudomonadota</taxon>
        <taxon>Betaproteobacteria</taxon>
        <taxon>Burkholderiales</taxon>
        <taxon>Oxalobacteraceae</taxon>
        <taxon>Noviherbaspirillum</taxon>
    </lineage>
</organism>
<dbReference type="Gene3D" id="3.40.50.10610">
    <property type="entry name" value="ABC-type transport auxiliary lipoprotein component"/>
    <property type="match status" value="1"/>
</dbReference>
<keyword evidence="3" id="KW-0449">Lipoprotein</keyword>
<name>A0ABQ4Q0P6_9BURK</name>
<dbReference type="Proteomes" id="UP000887222">
    <property type="component" value="Unassembled WGS sequence"/>
</dbReference>
<keyword evidence="4" id="KW-1185">Reference proteome</keyword>
<accession>A0ABQ4Q0P6</accession>
<dbReference type="EMBL" id="BPMK01000003">
    <property type="protein sequence ID" value="GIZ50742.1"/>
    <property type="molecule type" value="Genomic_DNA"/>
</dbReference>
<protein>
    <submittedName>
        <fullName evidence="3">Lipoprotein</fullName>
    </submittedName>
</protein>
<feature type="domain" description="ABC-type transport auxiliary lipoprotein component" evidence="2">
    <location>
        <begin position="33"/>
        <end position="190"/>
    </location>
</feature>
<evidence type="ECO:0000256" key="1">
    <source>
        <dbReference type="SAM" id="SignalP"/>
    </source>
</evidence>
<proteinExistence type="predicted"/>
<sequence>MRNRSHMPAALLLAACCALLSACAGAPQRPTLYDLGPLPAHARQALPALPPVAVAAVAAPPWLDSNRMFYRLNYDQPQQPLPYANARWTMSPAQLLLQRIKARIADAGGAPLAAAEGALNVPVLRLETDDFSQVFDSREASRGQVSLRASVYRGRTLLAHKSFARQVPAPSADAGGGAAALAAATDAVTGDLIAWLGTLPLK</sequence>
<keyword evidence="1" id="KW-0732">Signal</keyword>
<comment type="caution">
    <text evidence="3">The sequence shown here is derived from an EMBL/GenBank/DDBJ whole genome shotgun (WGS) entry which is preliminary data.</text>
</comment>
<evidence type="ECO:0000313" key="3">
    <source>
        <dbReference type="EMBL" id="GIZ50742.1"/>
    </source>
</evidence>